<feature type="transmembrane region" description="Helical" evidence="2">
    <location>
        <begin position="92"/>
        <end position="110"/>
    </location>
</feature>
<reference evidence="3" key="1">
    <citation type="journal article" date="2019" name="PLoS Negl. Trop. Dis.">
        <title>Revisiting the worldwide diversity of Leptospira species in the environment.</title>
        <authorList>
            <person name="Vincent A.T."/>
            <person name="Schiettekatte O."/>
            <person name="Bourhy P."/>
            <person name="Veyrier F.J."/>
            <person name="Picardeau M."/>
        </authorList>
    </citation>
    <scope>NUCLEOTIDE SEQUENCE [LARGE SCALE GENOMIC DNA]</scope>
    <source>
        <strain evidence="3">201800299</strain>
    </source>
</reference>
<feature type="transmembrane region" description="Helical" evidence="2">
    <location>
        <begin position="157"/>
        <end position="178"/>
    </location>
</feature>
<sequence>MTLENGKQTTESLIRKLGTEPPSATDRKRTKSWLVPLLGTTAGLILLSRLPTTSRWIHVPSFFPDFLWIAVIGIGSFWILSRLRFPEESFSGWVRFPIYSGLFWIVYSAGLFGWDLITGHEIGSHIGKCAWVILIASVLFSGSGLFLLRNGFPGKPVLTAATTAVFGLASANFCLKFFCGDQTSYHILFSHVTPSLILFFAGFFLFQKILKW</sequence>
<feature type="transmembrane region" description="Helical" evidence="2">
    <location>
        <begin position="184"/>
        <end position="206"/>
    </location>
</feature>
<feature type="compositionally biased region" description="Polar residues" evidence="1">
    <location>
        <begin position="1"/>
        <end position="12"/>
    </location>
</feature>
<name>A0A5F1YBZ9_9LEPT</name>
<protein>
    <submittedName>
        <fullName evidence="3">DUF1109 domain-containing protein</fullName>
    </submittedName>
</protein>
<feature type="transmembrane region" description="Helical" evidence="2">
    <location>
        <begin position="33"/>
        <end position="50"/>
    </location>
</feature>
<evidence type="ECO:0000256" key="2">
    <source>
        <dbReference type="SAM" id="Phobius"/>
    </source>
</evidence>
<evidence type="ECO:0000313" key="4">
    <source>
        <dbReference type="Proteomes" id="UP000298277"/>
    </source>
</evidence>
<dbReference type="InterPro" id="IPR009495">
    <property type="entry name" value="NrsF"/>
</dbReference>
<dbReference type="RefSeq" id="WP_135592309.1">
    <property type="nucleotide sequence ID" value="NZ_RQEZ01000037.1"/>
</dbReference>
<keyword evidence="2" id="KW-0472">Membrane</keyword>
<gene>
    <name evidence="3" type="ORF">EHQ17_06755</name>
</gene>
<keyword evidence="4" id="KW-1185">Reference proteome</keyword>
<dbReference type="EMBL" id="RQFA01000032">
    <property type="protein sequence ID" value="TGK35135.1"/>
    <property type="molecule type" value="Genomic_DNA"/>
</dbReference>
<proteinExistence type="predicted"/>
<accession>A0A5F1YBZ9</accession>
<comment type="caution">
    <text evidence="3">The sequence shown here is derived from an EMBL/GenBank/DDBJ whole genome shotgun (WGS) entry which is preliminary data.</text>
</comment>
<feature type="region of interest" description="Disordered" evidence="1">
    <location>
        <begin position="1"/>
        <end position="28"/>
    </location>
</feature>
<keyword evidence="2" id="KW-0812">Transmembrane</keyword>
<organism evidence="3 4">
    <name type="scientific">Leptospira gomenensis</name>
    <dbReference type="NCBI Taxonomy" id="2484974"/>
    <lineage>
        <taxon>Bacteria</taxon>
        <taxon>Pseudomonadati</taxon>
        <taxon>Spirochaetota</taxon>
        <taxon>Spirochaetia</taxon>
        <taxon>Leptospirales</taxon>
        <taxon>Leptospiraceae</taxon>
        <taxon>Leptospira</taxon>
    </lineage>
</organism>
<dbReference type="Pfam" id="PF06532">
    <property type="entry name" value="NrsF"/>
    <property type="match status" value="1"/>
</dbReference>
<feature type="transmembrane region" description="Helical" evidence="2">
    <location>
        <begin position="130"/>
        <end position="148"/>
    </location>
</feature>
<keyword evidence="2" id="KW-1133">Transmembrane helix</keyword>
<feature type="transmembrane region" description="Helical" evidence="2">
    <location>
        <begin position="62"/>
        <end position="80"/>
    </location>
</feature>
<evidence type="ECO:0000256" key="1">
    <source>
        <dbReference type="SAM" id="MobiDB-lite"/>
    </source>
</evidence>
<dbReference type="Proteomes" id="UP000298277">
    <property type="component" value="Unassembled WGS sequence"/>
</dbReference>
<evidence type="ECO:0000313" key="3">
    <source>
        <dbReference type="EMBL" id="TGK35135.1"/>
    </source>
</evidence>
<dbReference type="OrthoDB" id="327803at2"/>
<dbReference type="AlphaFoldDB" id="A0A5F1YBZ9"/>